<evidence type="ECO:0000256" key="6">
    <source>
        <dbReference type="SAM" id="Phobius"/>
    </source>
</evidence>
<evidence type="ECO:0000256" key="1">
    <source>
        <dbReference type="ARBA" id="ARBA00004141"/>
    </source>
</evidence>
<dbReference type="PANTHER" id="PTHR31123">
    <property type="entry name" value="ACCUMULATION OF DYADS PROTEIN 2-RELATED"/>
    <property type="match status" value="1"/>
</dbReference>
<keyword evidence="3 6" id="KW-0812">Transmembrane</keyword>
<evidence type="ECO:0000313" key="7">
    <source>
        <dbReference type="EMBL" id="WPG99173.1"/>
    </source>
</evidence>
<accession>A0AAQ3R694</accession>
<feature type="transmembrane region" description="Helical" evidence="6">
    <location>
        <begin position="139"/>
        <end position="158"/>
    </location>
</feature>
<name>A0AAQ3R694_9PEZI</name>
<evidence type="ECO:0000256" key="3">
    <source>
        <dbReference type="ARBA" id="ARBA00022692"/>
    </source>
</evidence>
<dbReference type="InterPro" id="IPR000791">
    <property type="entry name" value="Gpr1/Fun34/SatP-like"/>
</dbReference>
<proteinExistence type="inferred from homology"/>
<feature type="transmembrane region" description="Helical" evidence="6">
    <location>
        <begin position="170"/>
        <end position="190"/>
    </location>
</feature>
<dbReference type="Proteomes" id="UP001303373">
    <property type="component" value="Chromosome 3"/>
</dbReference>
<feature type="transmembrane region" description="Helical" evidence="6">
    <location>
        <begin position="265"/>
        <end position="288"/>
    </location>
</feature>
<dbReference type="GO" id="GO:0015123">
    <property type="term" value="F:acetate transmembrane transporter activity"/>
    <property type="evidence" value="ECO:0007669"/>
    <property type="project" value="TreeGrafter"/>
</dbReference>
<protein>
    <submittedName>
        <fullName evidence="7">Protein alcs</fullName>
    </submittedName>
</protein>
<dbReference type="PANTHER" id="PTHR31123:SF4">
    <property type="entry name" value="PROTEIN ALCS"/>
    <property type="match status" value="1"/>
</dbReference>
<feature type="transmembrane region" description="Helical" evidence="6">
    <location>
        <begin position="197"/>
        <end position="218"/>
    </location>
</feature>
<keyword evidence="5 6" id="KW-0472">Membrane</keyword>
<comment type="subcellular location">
    <subcellularLocation>
        <location evidence="1">Membrane</location>
        <topology evidence="1">Multi-pass membrane protein</topology>
    </subcellularLocation>
</comment>
<dbReference type="Pfam" id="PF01184">
    <property type="entry name" value="Gpr1_Fun34_YaaH"/>
    <property type="match status" value="1"/>
</dbReference>
<evidence type="ECO:0000256" key="2">
    <source>
        <dbReference type="ARBA" id="ARBA00005587"/>
    </source>
</evidence>
<feature type="transmembrane region" description="Helical" evidence="6">
    <location>
        <begin position="300"/>
        <end position="323"/>
    </location>
</feature>
<gene>
    <name evidence="7" type="ORF">R9X50_00198400</name>
</gene>
<keyword evidence="4 6" id="KW-1133">Transmembrane helix</keyword>
<dbReference type="AlphaFoldDB" id="A0AAQ3R694"/>
<feature type="transmembrane region" description="Helical" evidence="6">
    <location>
        <begin position="238"/>
        <end position="258"/>
    </location>
</feature>
<reference evidence="7 8" key="1">
    <citation type="submission" date="2023-11" db="EMBL/GenBank/DDBJ databases">
        <title>An acidophilic fungus is an integral part of prey digestion in a carnivorous sundew plant.</title>
        <authorList>
            <person name="Tsai I.J."/>
        </authorList>
    </citation>
    <scope>NUCLEOTIDE SEQUENCE [LARGE SCALE GENOMIC DNA]</scope>
    <source>
        <strain evidence="7">169a</strain>
    </source>
</reference>
<sequence>MHLDANLGSGMPCGVNALCSDGSNKMGSAPCPSHFLSYSLYDLNCFGRENFNYILSSIFHHIRMATNNTNNAVHDAPLEKDFEQGYHLDSNHDPDAALQRIRTTGSLSISPELFEKIYLSPQNKVAGDLRKTFGNPTPLCLVGFLLSLSPLSCILMGWRGAGNSGASDIGAYFFFGGLLMIIGAVGEWILGNTFPFVVFGSFGAFWLTFAATLDPQYGSISNFVVANKYESGLDNPQFYASFAFFLLWMGFLCLVYLVCALRTNLVFVAIFTTLVPAFGCLAGAYWNISGGHAEKAPKLLQVAGALTFITDILGWYIFFAILLASLDFPFQLPVGDLSHIIKGASEKAKAKEEYSA</sequence>
<comment type="similarity">
    <text evidence="2">Belongs to the acetate uptake transporter (AceTr) (TC 2.A.96) family.</text>
</comment>
<dbReference type="GO" id="GO:0005886">
    <property type="term" value="C:plasma membrane"/>
    <property type="evidence" value="ECO:0007669"/>
    <property type="project" value="TreeGrafter"/>
</dbReference>
<evidence type="ECO:0000256" key="4">
    <source>
        <dbReference type="ARBA" id="ARBA00022989"/>
    </source>
</evidence>
<keyword evidence="8" id="KW-1185">Reference proteome</keyword>
<dbReference type="EMBL" id="CP138582">
    <property type="protein sequence ID" value="WPG99173.1"/>
    <property type="molecule type" value="Genomic_DNA"/>
</dbReference>
<evidence type="ECO:0000313" key="8">
    <source>
        <dbReference type="Proteomes" id="UP001303373"/>
    </source>
</evidence>
<organism evidence="7 8">
    <name type="scientific">Acrodontium crateriforme</name>
    <dbReference type="NCBI Taxonomy" id="150365"/>
    <lineage>
        <taxon>Eukaryota</taxon>
        <taxon>Fungi</taxon>
        <taxon>Dikarya</taxon>
        <taxon>Ascomycota</taxon>
        <taxon>Pezizomycotina</taxon>
        <taxon>Dothideomycetes</taxon>
        <taxon>Dothideomycetidae</taxon>
        <taxon>Mycosphaerellales</taxon>
        <taxon>Teratosphaeriaceae</taxon>
        <taxon>Acrodontium</taxon>
    </lineage>
</organism>
<dbReference type="InterPro" id="IPR051633">
    <property type="entry name" value="AceTr"/>
</dbReference>
<evidence type="ECO:0000256" key="5">
    <source>
        <dbReference type="ARBA" id="ARBA00023136"/>
    </source>
</evidence>